<name>A0ABN6F3U1_9BACT</name>
<evidence type="ECO:0000313" key="2">
    <source>
        <dbReference type="Proteomes" id="UP001320148"/>
    </source>
</evidence>
<gene>
    <name evidence="1" type="ORF">DSLASN_19180</name>
</gene>
<dbReference type="Proteomes" id="UP001320148">
    <property type="component" value="Chromosome"/>
</dbReference>
<evidence type="ECO:0000313" key="1">
    <source>
        <dbReference type="EMBL" id="BCS96286.1"/>
    </source>
</evidence>
<protein>
    <submittedName>
        <fullName evidence="1">Uncharacterized protein</fullName>
    </submittedName>
</protein>
<sequence>MRGTGFDELRPTTFRHMKGHLMVHGTEKNHQTQRGFIESDRRMEKKGGGGGGLWKTFFVLGS</sequence>
<accession>A0ABN6F3U1</accession>
<proteinExistence type="predicted"/>
<keyword evidence="2" id="KW-1185">Reference proteome</keyword>
<organism evidence="1 2">
    <name type="scientific">Desulfoluna limicola</name>
    <dbReference type="NCBI Taxonomy" id="2810562"/>
    <lineage>
        <taxon>Bacteria</taxon>
        <taxon>Pseudomonadati</taxon>
        <taxon>Thermodesulfobacteriota</taxon>
        <taxon>Desulfobacteria</taxon>
        <taxon>Desulfobacterales</taxon>
        <taxon>Desulfolunaceae</taxon>
        <taxon>Desulfoluna</taxon>
    </lineage>
</organism>
<reference evidence="1 2" key="1">
    <citation type="submission" date="2021-02" db="EMBL/GenBank/DDBJ databases">
        <title>Complete genome of Desulfoluna sp. strain ASN36.</title>
        <authorList>
            <person name="Takahashi A."/>
            <person name="Kojima H."/>
            <person name="Fukui M."/>
        </authorList>
    </citation>
    <scope>NUCLEOTIDE SEQUENCE [LARGE SCALE GENOMIC DNA]</scope>
    <source>
        <strain evidence="1 2">ASN36</strain>
    </source>
</reference>
<dbReference type="EMBL" id="AP024488">
    <property type="protein sequence ID" value="BCS96286.1"/>
    <property type="molecule type" value="Genomic_DNA"/>
</dbReference>